<dbReference type="Pfam" id="PF00248">
    <property type="entry name" value="Aldo_ket_red"/>
    <property type="match status" value="1"/>
</dbReference>
<dbReference type="InterPro" id="IPR023210">
    <property type="entry name" value="NADP_OxRdtase_dom"/>
</dbReference>
<evidence type="ECO:0000259" key="1">
    <source>
        <dbReference type="Pfam" id="PF00248"/>
    </source>
</evidence>
<dbReference type="SUPFAM" id="SSF51430">
    <property type="entry name" value="NAD(P)-linked oxidoreductase"/>
    <property type="match status" value="1"/>
</dbReference>
<dbReference type="AlphaFoldDB" id="A0AA37WYF2"/>
<dbReference type="EMBL" id="BSPO01000002">
    <property type="protein sequence ID" value="GLS83001.1"/>
    <property type="molecule type" value="Genomic_DNA"/>
</dbReference>
<dbReference type="RefSeq" id="WP_095497427.1">
    <property type="nucleotide sequence ID" value="NZ_BSPO01000002.1"/>
</dbReference>
<feature type="domain" description="NADP-dependent oxidoreductase" evidence="1">
    <location>
        <begin position="7"/>
        <end position="302"/>
    </location>
</feature>
<sequence>MNDSHNKLIFGCMGLGGDWQNPHISDDDRRLANSAIDAALDAGIRCFDHADIYTQGKAEQLFGEILKARPNLRKEINIQSKCGIRFADDNAPARYDFSLDWITSSVDGILTRLGIEQLDVLMLHRPDPLMEPEQVAHAFDTLLQQGKVKQFGVSNMNATQMQFLQHYLSQPLVVNQVELSLAHRAFIEDGISSGNSAMAPVNYGTGTLEYCRLNKVQLQAWGSLAKGQFSGAAGDASNPAVRATAKLVEQLAHEHQTSAEAIVLAWLMRHPADIRPIIGTTNSQRIRDCAKAHKVTLSREEWYGLWVSARGQGMP</sequence>
<dbReference type="Gene3D" id="3.20.20.100">
    <property type="entry name" value="NADP-dependent oxidoreductase domain"/>
    <property type="match status" value="1"/>
</dbReference>
<keyword evidence="3" id="KW-1185">Reference proteome</keyword>
<reference evidence="2 3" key="1">
    <citation type="journal article" date="2014" name="Int. J. Syst. Evol. Microbiol.">
        <title>Complete genome sequence of Corynebacterium casei LMG S-19264T (=DSM 44701T), isolated from a smear-ripened cheese.</title>
        <authorList>
            <consortium name="US DOE Joint Genome Institute (JGI-PGF)"/>
            <person name="Walter F."/>
            <person name="Albersmeier A."/>
            <person name="Kalinowski J."/>
            <person name="Ruckert C."/>
        </authorList>
    </citation>
    <scope>NUCLEOTIDE SEQUENCE [LARGE SCALE GENOMIC DNA]</scope>
    <source>
        <strain evidence="2 3">NBRC 112785</strain>
    </source>
</reference>
<gene>
    <name evidence="2" type="ORF">GCM10007894_09780</name>
</gene>
<dbReference type="InterPro" id="IPR036812">
    <property type="entry name" value="NAD(P)_OxRdtase_dom_sf"/>
</dbReference>
<evidence type="ECO:0000313" key="3">
    <source>
        <dbReference type="Proteomes" id="UP001157439"/>
    </source>
</evidence>
<organism evidence="2 3">
    <name type="scientific">Paraferrimonas haliotis</name>
    <dbReference type="NCBI Taxonomy" id="2013866"/>
    <lineage>
        <taxon>Bacteria</taxon>
        <taxon>Pseudomonadati</taxon>
        <taxon>Pseudomonadota</taxon>
        <taxon>Gammaproteobacteria</taxon>
        <taxon>Alteromonadales</taxon>
        <taxon>Ferrimonadaceae</taxon>
        <taxon>Paraferrimonas</taxon>
    </lineage>
</organism>
<name>A0AA37WYF2_9GAMM</name>
<proteinExistence type="predicted"/>
<dbReference type="GO" id="GO:0005829">
    <property type="term" value="C:cytosol"/>
    <property type="evidence" value="ECO:0007669"/>
    <property type="project" value="TreeGrafter"/>
</dbReference>
<evidence type="ECO:0000313" key="2">
    <source>
        <dbReference type="EMBL" id="GLS83001.1"/>
    </source>
</evidence>
<accession>A0AA37WYF2</accession>
<dbReference type="CDD" id="cd19092">
    <property type="entry name" value="AKR_BsYcsN_EcYdhF-like"/>
    <property type="match status" value="1"/>
</dbReference>
<dbReference type="Proteomes" id="UP001157439">
    <property type="component" value="Unassembled WGS sequence"/>
</dbReference>
<dbReference type="PANTHER" id="PTHR43364:SF1">
    <property type="entry name" value="OXIDOREDUCTASE YDHF"/>
    <property type="match status" value="1"/>
</dbReference>
<dbReference type="InterPro" id="IPR050523">
    <property type="entry name" value="AKR_Detox_Biosynth"/>
</dbReference>
<comment type="caution">
    <text evidence="2">The sequence shown here is derived from an EMBL/GenBank/DDBJ whole genome shotgun (WGS) entry which is preliminary data.</text>
</comment>
<protein>
    <submittedName>
        <fullName evidence="2">Aldo/keto reductase</fullName>
    </submittedName>
</protein>
<dbReference type="PANTHER" id="PTHR43364">
    <property type="entry name" value="NADH-SPECIFIC METHYLGLYOXAL REDUCTASE-RELATED"/>
    <property type="match status" value="1"/>
</dbReference>